<evidence type="ECO:0000256" key="4">
    <source>
        <dbReference type="ARBA" id="ARBA00022622"/>
    </source>
</evidence>
<feature type="signal peptide" evidence="10">
    <location>
        <begin position="1"/>
        <end position="17"/>
    </location>
</feature>
<evidence type="ECO:0000256" key="5">
    <source>
        <dbReference type="ARBA" id="ARBA00022729"/>
    </source>
</evidence>
<evidence type="ECO:0000313" key="12">
    <source>
        <dbReference type="EMBL" id="CCD17737.1"/>
    </source>
</evidence>
<comment type="caution">
    <text evidence="12">The sequence shown here is derived from an EMBL/GenBank/DDBJ whole genome shotgun (WGS) entry which is preliminary data.</text>
</comment>
<protein>
    <submittedName>
        <fullName evidence="12">Variant surface glycoprotein</fullName>
    </submittedName>
</protein>
<evidence type="ECO:0000256" key="7">
    <source>
        <dbReference type="ARBA" id="ARBA00023180"/>
    </source>
</evidence>
<evidence type="ECO:0000256" key="2">
    <source>
        <dbReference type="ARBA" id="ARBA00004609"/>
    </source>
</evidence>
<accession>F9WK76</accession>
<reference evidence="13" key="1">
    <citation type="submission" date="2011-07" db="EMBL/GenBank/DDBJ databases">
        <title>Divergent evolution of antigenic variation in African trypanosomes.</title>
        <authorList>
            <person name="Jackson A.P."/>
            <person name="Berry A."/>
            <person name="Allison H.C."/>
            <person name="Burton P."/>
            <person name="Anderson J."/>
            <person name="Aslett M."/>
            <person name="Brown R."/>
            <person name="Corton N."/>
            <person name="Harris D."/>
            <person name="Hauser H."/>
            <person name="Gamble J."/>
            <person name="Gilderthorp R."/>
            <person name="McQuillan J."/>
            <person name="Quail M.A."/>
            <person name="Sanders M."/>
            <person name="Van Tonder A."/>
            <person name="Ginger M.L."/>
            <person name="Donelson J.E."/>
            <person name="Field M.C."/>
            <person name="Barry J.D."/>
            <person name="Berriman M."/>
            <person name="Hertz-Fowler C."/>
        </authorList>
    </citation>
    <scope>NUCLEOTIDE SEQUENCE [LARGE SCALE GENOMIC DNA]</scope>
    <source>
        <strain evidence="13">IL3000</strain>
    </source>
</reference>
<keyword evidence="8" id="KW-0449">Lipoprotein</keyword>
<evidence type="ECO:0000256" key="10">
    <source>
        <dbReference type="SAM" id="SignalP"/>
    </source>
</evidence>
<dbReference type="VEuPathDB" id="TriTrypDB:TcIL3000_0_25210"/>
<keyword evidence="4" id="KW-0336">GPI-anchor</keyword>
<organism evidence="12 13">
    <name type="scientific">Trypanosoma congolense (strain IL3000)</name>
    <dbReference type="NCBI Taxonomy" id="1068625"/>
    <lineage>
        <taxon>Eukaryota</taxon>
        <taxon>Discoba</taxon>
        <taxon>Euglenozoa</taxon>
        <taxon>Kinetoplastea</taxon>
        <taxon>Metakinetoplastina</taxon>
        <taxon>Trypanosomatida</taxon>
        <taxon>Trypanosomatidae</taxon>
        <taxon>Trypanosoma</taxon>
        <taxon>Nannomonas</taxon>
    </lineage>
</organism>
<dbReference type="AlphaFoldDB" id="F9WK76"/>
<evidence type="ECO:0000256" key="6">
    <source>
        <dbReference type="ARBA" id="ARBA00023136"/>
    </source>
</evidence>
<reference evidence="12 13" key="2">
    <citation type="journal article" date="2012" name="Proc. Natl. Acad. Sci. U.S.A.">
        <title>Antigenic diversity is generated by distinct evolutionary mechanisms in African trypanosome species.</title>
        <authorList>
            <person name="Jackson A.P."/>
            <person name="Berry A."/>
            <person name="Aslett M."/>
            <person name="Allison H.C."/>
            <person name="Burton P."/>
            <person name="Vavrova-Anderson J."/>
            <person name="Brown R."/>
            <person name="Browne H."/>
            <person name="Corton N."/>
            <person name="Hauser H."/>
            <person name="Gamble J."/>
            <person name="Gilderthorp R."/>
            <person name="Marcello L."/>
            <person name="McQuillan J."/>
            <person name="Otto T.D."/>
            <person name="Quail M.A."/>
            <person name="Sanders M.J."/>
            <person name="van Tonder A."/>
            <person name="Ginger M.L."/>
            <person name="Field M.C."/>
            <person name="Barry J.D."/>
            <person name="Hertz-Fowler C."/>
            <person name="Berriman M."/>
        </authorList>
    </citation>
    <scope>NUCLEOTIDE SEQUENCE [LARGE SCALE GENOMIC DNA]</scope>
    <source>
        <strain evidence="12 13">IL3000</strain>
    </source>
</reference>
<feature type="region of interest" description="Disordered" evidence="9">
    <location>
        <begin position="259"/>
        <end position="307"/>
    </location>
</feature>
<evidence type="ECO:0000256" key="9">
    <source>
        <dbReference type="SAM" id="MobiDB-lite"/>
    </source>
</evidence>
<keyword evidence="6" id="KW-0472">Membrane</keyword>
<keyword evidence="7" id="KW-0325">Glycoprotein</keyword>
<proteinExistence type="predicted"/>
<evidence type="ECO:0000256" key="3">
    <source>
        <dbReference type="ARBA" id="ARBA00022475"/>
    </source>
</evidence>
<feature type="chain" id="PRO_5003390520" evidence="10">
    <location>
        <begin position="18"/>
        <end position="336"/>
    </location>
</feature>
<keyword evidence="3" id="KW-1003">Cell membrane</keyword>
<comment type="function">
    <text evidence="1">VSG forms a coat on the surface of the parasite. The trypanosome evades the immune response of the host by expressing a series of antigenically distinct VSGs from an estimated 1000 VSG genes.</text>
</comment>
<evidence type="ECO:0000259" key="11">
    <source>
        <dbReference type="Pfam" id="PF13206"/>
    </source>
</evidence>
<dbReference type="GO" id="GO:0098552">
    <property type="term" value="C:side of membrane"/>
    <property type="evidence" value="ECO:0007669"/>
    <property type="project" value="UniProtKB-KW"/>
</dbReference>
<comment type="subcellular location">
    <subcellularLocation>
        <location evidence="2">Cell membrane</location>
        <topology evidence="2">Lipid-anchor</topology>
        <topology evidence="2">GPI-anchor</topology>
    </subcellularLocation>
</comment>
<gene>
    <name evidence="12" type="ORF">TCIL3000_0_25210</name>
</gene>
<feature type="domain" description="Trypanosome variant surface glycoprotein B-type N-terminal" evidence="11">
    <location>
        <begin position="47"/>
        <end position="273"/>
    </location>
</feature>
<dbReference type="Proteomes" id="UP000000702">
    <property type="component" value="Unassembled WGS sequence"/>
</dbReference>
<feature type="compositionally biased region" description="Basic and acidic residues" evidence="9">
    <location>
        <begin position="259"/>
        <end position="289"/>
    </location>
</feature>
<dbReference type="Pfam" id="PF13206">
    <property type="entry name" value="VSG_B"/>
    <property type="match status" value="1"/>
</dbReference>
<feature type="compositionally biased region" description="Low complexity" evidence="9">
    <location>
        <begin position="294"/>
        <end position="307"/>
    </location>
</feature>
<sequence length="336" mass="36855">MMKVVMVMALGILCVGAKNHNEEAHRALCDLLQAAVGKWGSSGEGLSEPMKAALGITIFGNEKGGVLGELESLPGVYKNVEGTQDSRGNWCGQPQEDGHNGINQGRSSGHSAPHGLLCLCTVGEKGWPVNESETVEERLCGHTKQTLGASDNEGWVGSKSVQGEKHVSETWKEVVIPCLKGERGKELKPALHSFLGKLENKSGDWYSSRYQLGEGEPSNERSCTGTQKHGVCVMYYNFTGGSYPMPWWTELENAIQEDEKLQKQREEEERRKHKEEANKKEDPRAEASKSGHPTTNQTDQQNTGTNFTNTLRKFNLTSGTPISMPSSWLLSVAILI</sequence>
<dbReference type="InterPro" id="IPR025932">
    <property type="entry name" value="Trypano_VSG_B_N_dom"/>
</dbReference>
<evidence type="ECO:0000256" key="1">
    <source>
        <dbReference type="ARBA" id="ARBA00002523"/>
    </source>
</evidence>
<evidence type="ECO:0000256" key="8">
    <source>
        <dbReference type="ARBA" id="ARBA00023288"/>
    </source>
</evidence>
<dbReference type="GO" id="GO:0005886">
    <property type="term" value="C:plasma membrane"/>
    <property type="evidence" value="ECO:0007669"/>
    <property type="project" value="UniProtKB-SubCell"/>
</dbReference>
<keyword evidence="13" id="KW-1185">Reference proteome</keyword>
<dbReference type="EMBL" id="CAEQ01002819">
    <property type="protein sequence ID" value="CCD17737.1"/>
    <property type="molecule type" value="Genomic_DNA"/>
</dbReference>
<name>F9WK76_TRYCI</name>
<keyword evidence="5 10" id="KW-0732">Signal</keyword>
<evidence type="ECO:0000313" key="13">
    <source>
        <dbReference type="Proteomes" id="UP000000702"/>
    </source>
</evidence>